<comment type="function">
    <text evidence="5">Attaches a formyl group to the free amino group of methionyl-tRNA(fMet). The formyl group appears to play a dual role in the initiator identity of N-formylmethionyl-tRNA by promoting its recognition by IF2 and preventing the misappropriation of this tRNA by the elongation apparatus.</text>
</comment>
<evidence type="ECO:0000259" key="7">
    <source>
        <dbReference type="Pfam" id="PF02911"/>
    </source>
</evidence>
<accession>A0ABV9NS79</accession>
<feature type="domain" description="Formyl transferase N-terminal" evidence="6">
    <location>
        <begin position="2"/>
        <end position="179"/>
    </location>
</feature>
<evidence type="ECO:0000256" key="5">
    <source>
        <dbReference type="HAMAP-Rule" id="MF_00182"/>
    </source>
</evidence>
<reference evidence="9" key="1">
    <citation type="journal article" date="2019" name="Int. J. Syst. Evol. Microbiol.">
        <title>The Global Catalogue of Microorganisms (GCM) 10K type strain sequencing project: providing services to taxonomists for standard genome sequencing and annotation.</title>
        <authorList>
            <consortium name="The Broad Institute Genomics Platform"/>
            <consortium name="The Broad Institute Genome Sequencing Center for Infectious Disease"/>
            <person name="Wu L."/>
            <person name="Ma J."/>
        </authorList>
    </citation>
    <scope>NUCLEOTIDE SEQUENCE [LARGE SCALE GENOMIC DNA]</scope>
    <source>
        <strain evidence="9">JCM 12165</strain>
    </source>
</reference>
<comment type="caution">
    <text evidence="8">The sequence shown here is derived from an EMBL/GenBank/DDBJ whole genome shotgun (WGS) entry which is preliminary data.</text>
</comment>
<dbReference type="EC" id="2.1.2.9" evidence="2 5"/>
<dbReference type="InterPro" id="IPR005793">
    <property type="entry name" value="Formyl_trans_C"/>
</dbReference>
<evidence type="ECO:0000256" key="3">
    <source>
        <dbReference type="ARBA" id="ARBA00022679"/>
    </source>
</evidence>
<organism evidence="8 9">
    <name type="scientific">Bacillus daqingensis</name>
    <dbReference type="NCBI Taxonomy" id="872396"/>
    <lineage>
        <taxon>Bacteria</taxon>
        <taxon>Bacillati</taxon>
        <taxon>Bacillota</taxon>
        <taxon>Bacilli</taxon>
        <taxon>Bacillales</taxon>
        <taxon>Bacillaceae</taxon>
        <taxon>Bacillus</taxon>
    </lineage>
</organism>
<keyword evidence="3 5" id="KW-0808">Transferase</keyword>
<feature type="binding site" evidence="5">
    <location>
        <begin position="108"/>
        <end position="111"/>
    </location>
    <ligand>
        <name>(6S)-5,6,7,8-tetrahydrofolate</name>
        <dbReference type="ChEBI" id="CHEBI:57453"/>
    </ligand>
</feature>
<dbReference type="NCBIfam" id="TIGR00460">
    <property type="entry name" value="fmt"/>
    <property type="match status" value="1"/>
</dbReference>
<feature type="domain" description="Formyl transferase C-terminal" evidence="7">
    <location>
        <begin position="202"/>
        <end position="300"/>
    </location>
</feature>
<dbReference type="CDD" id="cd08646">
    <property type="entry name" value="FMT_core_Met-tRNA-FMT_N"/>
    <property type="match status" value="1"/>
</dbReference>
<dbReference type="SUPFAM" id="SSF53328">
    <property type="entry name" value="Formyltransferase"/>
    <property type="match status" value="1"/>
</dbReference>
<protein>
    <recommendedName>
        <fullName evidence="2 5">Methionyl-tRNA formyltransferase</fullName>
        <ecNumber evidence="2 5">2.1.2.9</ecNumber>
    </recommendedName>
</protein>
<evidence type="ECO:0000256" key="1">
    <source>
        <dbReference type="ARBA" id="ARBA00010699"/>
    </source>
</evidence>
<gene>
    <name evidence="5 8" type="primary">fmt</name>
    <name evidence="8" type="ORF">ACFO4L_03030</name>
</gene>
<dbReference type="PROSITE" id="PS00373">
    <property type="entry name" value="GART"/>
    <property type="match status" value="1"/>
</dbReference>
<dbReference type="GO" id="GO:0004479">
    <property type="term" value="F:methionyl-tRNA formyltransferase activity"/>
    <property type="evidence" value="ECO:0007669"/>
    <property type="project" value="UniProtKB-EC"/>
</dbReference>
<dbReference type="RefSeq" id="WP_377908175.1">
    <property type="nucleotide sequence ID" value="NZ_JBHSGK010000003.1"/>
</dbReference>
<comment type="similarity">
    <text evidence="1 5">Belongs to the Fmt family.</text>
</comment>
<proteinExistence type="inferred from homology"/>
<dbReference type="EMBL" id="JBHSGK010000003">
    <property type="protein sequence ID" value="MFC4735550.1"/>
    <property type="molecule type" value="Genomic_DNA"/>
</dbReference>
<dbReference type="PANTHER" id="PTHR11138:SF5">
    <property type="entry name" value="METHIONYL-TRNA FORMYLTRANSFERASE, MITOCHONDRIAL"/>
    <property type="match status" value="1"/>
</dbReference>
<dbReference type="InterPro" id="IPR044135">
    <property type="entry name" value="Met-tRNA-FMT_C"/>
</dbReference>
<keyword evidence="9" id="KW-1185">Reference proteome</keyword>
<dbReference type="InterPro" id="IPR036477">
    <property type="entry name" value="Formyl_transf_N_sf"/>
</dbReference>
<evidence type="ECO:0000259" key="6">
    <source>
        <dbReference type="Pfam" id="PF00551"/>
    </source>
</evidence>
<sequence>MKRAVFMGTPDFSVPVLEKILAEGYDVPLVVTQPDRPRGRKKELIPSPVKQAAQAHGIPVWQPEKLTDGIAPIEEAEPDIIITAAFGQLLPANVLELPPFGCVNVHASLLPDYRGGAPIHQAVIDGKKETGITIMYMAEKLDAGDIIVQGAIPIHADDTAGTMHDKLSLEGADLLIKALHQIEKGAAERIPQDHESATFAPNITREMEKINWHKPAEAVRNQIRGLVPWPVGYSVIEGIRLKLWEAAVTDHQTDAAPGTILTCEDGVLETACGEGTVIRLIHVQPAGGKPMTADTFLNGKGRKLKRGHRFESGAANG</sequence>
<name>A0ABV9NS79_9BACI</name>
<dbReference type="CDD" id="cd08704">
    <property type="entry name" value="Met_tRNA_FMT_C"/>
    <property type="match status" value="1"/>
</dbReference>
<evidence type="ECO:0000256" key="2">
    <source>
        <dbReference type="ARBA" id="ARBA00012261"/>
    </source>
</evidence>
<dbReference type="Gene3D" id="3.40.50.12230">
    <property type="match status" value="1"/>
</dbReference>
<dbReference type="Proteomes" id="UP001595896">
    <property type="component" value="Unassembled WGS sequence"/>
</dbReference>
<comment type="catalytic activity">
    <reaction evidence="5">
        <text>L-methionyl-tRNA(fMet) + (6R)-10-formyltetrahydrofolate = N-formyl-L-methionyl-tRNA(fMet) + (6S)-5,6,7,8-tetrahydrofolate + H(+)</text>
        <dbReference type="Rhea" id="RHEA:24380"/>
        <dbReference type="Rhea" id="RHEA-COMP:9952"/>
        <dbReference type="Rhea" id="RHEA-COMP:9953"/>
        <dbReference type="ChEBI" id="CHEBI:15378"/>
        <dbReference type="ChEBI" id="CHEBI:57453"/>
        <dbReference type="ChEBI" id="CHEBI:78530"/>
        <dbReference type="ChEBI" id="CHEBI:78844"/>
        <dbReference type="ChEBI" id="CHEBI:195366"/>
        <dbReference type="EC" id="2.1.2.9"/>
    </reaction>
</comment>
<evidence type="ECO:0000313" key="9">
    <source>
        <dbReference type="Proteomes" id="UP001595896"/>
    </source>
</evidence>
<dbReference type="HAMAP" id="MF_00182">
    <property type="entry name" value="Formyl_trans"/>
    <property type="match status" value="1"/>
</dbReference>
<dbReference type="InterPro" id="IPR001555">
    <property type="entry name" value="GART_AS"/>
</dbReference>
<dbReference type="Pfam" id="PF02911">
    <property type="entry name" value="Formyl_trans_C"/>
    <property type="match status" value="1"/>
</dbReference>
<dbReference type="InterPro" id="IPR041711">
    <property type="entry name" value="Met-tRNA-FMT_N"/>
</dbReference>
<dbReference type="InterPro" id="IPR011034">
    <property type="entry name" value="Formyl_transferase-like_C_sf"/>
</dbReference>
<keyword evidence="4 5" id="KW-0648">Protein biosynthesis</keyword>
<dbReference type="Pfam" id="PF00551">
    <property type="entry name" value="Formyl_trans_N"/>
    <property type="match status" value="1"/>
</dbReference>
<dbReference type="InterPro" id="IPR002376">
    <property type="entry name" value="Formyl_transf_N"/>
</dbReference>
<dbReference type="InterPro" id="IPR005794">
    <property type="entry name" value="Fmt"/>
</dbReference>
<evidence type="ECO:0000256" key="4">
    <source>
        <dbReference type="ARBA" id="ARBA00022917"/>
    </source>
</evidence>
<dbReference type="PANTHER" id="PTHR11138">
    <property type="entry name" value="METHIONYL-TRNA FORMYLTRANSFERASE"/>
    <property type="match status" value="1"/>
</dbReference>
<dbReference type="SUPFAM" id="SSF50486">
    <property type="entry name" value="FMT C-terminal domain-like"/>
    <property type="match status" value="1"/>
</dbReference>
<evidence type="ECO:0000313" key="8">
    <source>
        <dbReference type="EMBL" id="MFC4735550.1"/>
    </source>
</evidence>